<dbReference type="eggNOG" id="arCOG01981">
    <property type="taxonomic scope" value="Archaea"/>
</dbReference>
<feature type="domain" description="Cyclin-like" evidence="5">
    <location>
        <begin position="117"/>
        <end position="198"/>
    </location>
</feature>
<dbReference type="SUPFAM" id="SSF57783">
    <property type="entry name" value="Zinc beta-ribbon"/>
    <property type="match status" value="1"/>
</dbReference>
<evidence type="ECO:0000256" key="4">
    <source>
        <dbReference type="ARBA" id="ARBA00023163"/>
    </source>
</evidence>
<dbReference type="HOGENOM" id="CLU_043736_0_1_2"/>
<gene>
    <name evidence="6" type="ORF">NTE_02445</name>
</gene>
<keyword evidence="6" id="KW-0648">Protein biosynthesis</keyword>
<evidence type="ECO:0000313" key="7">
    <source>
        <dbReference type="Proteomes" id="UP000028194"/>
    </source>
</evidence>
<dbReference type="AlphaFoldDB" id="A0A075MTG8"/>
<dbReference type="GO" id="GO:0017025">
    <property type="term" value="F:TBP-class protein binding"/>
    <property type="evidence" value="ECO:0007669"/>
    <property type="project" value="InterPro"/>
</dbReference>
<evidence type="ECO:0000256" key="1">
    <source>
        <dbReference type="ARBA" id="ARBA00010857"/>
    </source>
</evidence>
<dbReference type="InterPro" id="IPR036915">
    <property type="entry name" value="Cyclin-like_sf"/>
</dbReference>
<keyword evidence="7" id="KW-1185">Reference proteome</keyword>
<dbReference type="Gene3D" id="1.10.472.170">
    <property type="match status" value="1"/>
</dbReference>
<dbReference type="KEGG" id="nev:NTE_02445"/>
<dbReference type="Pfam" id="PF00382">
    <property type="entry name" value="TFIIB"/>
    <property type="match status" value="2"/>
</dbReference>
<evidence type="ECO:0000259" key="5">
    <source>
        <dbReference type="SMART" id="SM00385"/>
    </source>
</evidence>
<keyword evidence="6" id="KW-0396">Initiation factor</keyword>
<dbReference type="SMART" id="SM00385">
    <property type="entry name" value="CYCLIN"/>
    <property type="match status" value="2"/>
</dbReference>
<dbReference type="InterPro" id="IPR000812">
    <property type="entry name" value="TFIIB"/>
</dbReference>
<dbReference type="Pfam" id="PF08271">
    <property type="entry name" value="Zn_Ribbon_TF"/>
    <property type="match status" value="1"/>
</dbReference>
<keyword evidence="3" id="KW-0805">Transcription regulation</keyword>
<accession>A0A075MTG8</accession>
<dbReference type="InterPro" id="IPR013150">
    <property type="entry name" value="TFIIB_cyclin"/>
</dbReference>
<dbReference type="PANTHER" id="PTHR11618">
    <property type="entry name" value="TRANSCRIPTION INITIATION FACTOR IIB-RELATED"/>
    <property type="match status" value="1"/>
</dbReference>
<dbReference type="RefSeq" id="WP_226986967.1">
    <property type="nucleotide sequence ID" value="NZ_CP007174.1"/>
</dbReference>
<dbReference type="PRINTS" id="PR00685">
    <property type="entry name" value="TIFACTORIIB"/>
</dbReference>
<dbReference type="GO" id="GO:0070897">
    <property type="term" value="P:transcription preinitiation complex assembly"/>
    <property type="evidence" value="ECO:0007669"/>
    <property type="project" value="InterPro"/>
</dbReference>
<dbReference type="Gene3D" id="1.10.472.10">
    <property type="entry name" value="Cyclin-like"/>
    <property type="match status" value="1"/>
</dbReference>
<dbReference type="InterPro" id="IPR013137">
    <property type="entry name" value="Znf_TFIIB"/>
</dbReference>
<protein>
    <submittedName>
        <fullName evidence="6">Transcription initiation factor TFIIIB, Brf1 subunit/transcription initiation factor TFIIB</fullName>
    </submittedName>
</protein>
<dbReference type="SUPFAM" id="SSF47954">
    <property type="entry name" value="Cyclin-like"/>
    <property type="match status" value="2"/>
</dbReference>
<organism evidence="6 7">
    <name type="scientific">Candidatus Nitrososphaera evergladensis SR1</name>
    <dbReference type="NCBI Taxonomy" id="1459636"/>
    <lineage>
        <taxon>Archaea</taxon>
        <taxon>Nitrososphaerota</taxon>
        <taxon>Nitrososphaeria</taxon>
        <taxon>Nitrososphaerales</taxon>
        <taxon>Nitrososphaeraceae</taxon>
        <taxon>Nitrososphaera</taxon>
    </lineage>
</organism>
<dbReference type="GO" id="GO:0003743">
    <property type="term" value="F:translation initiation factor activity"/>
    <property type="evidence" value="ECO:0007669"/>
    <property type="project" value="UniProtKB-KW"/>
</dbReference>
<proteinExistence type="inferred from homology"/>
<name>A0A075MTG8_9ARCH</name>
<dbReference type="InterPro" id="IPR013763">
    <property type="entry name" value="Cyclin-like_dom"/>
</dbReference>
<keyword evidence="4" id="KW-0804">Transcription</keyword>
<evidence type="ECO:0000256" key="3">
    <source>
        <dbReference type="ARBA" id="ARBA00023015"/>
    </source>
</evidence>
<feature type="domain" description="Cyclin-like" evidence="5">
    <location>
        <begin position="211"/>
        <end position="292"/>
    </location>
</feature>
<comment type="similarity">
    <text evidence="1">Belongs to the TFIIB family.</text>
</comment>
<evidence type="ECO:0000256" key="2">
    <source>
        <dbReference type="ARBA" id="ARBA00022737"/>
    </source>
</evidence>
<dbReference type="Proteomes" id="UP000028194">
    <property type="component" value="Chromosome"/>
</dbReference>
<reference evidence="6 7" key="1">
    <citation type="journal article" date="2014" name="PLoS ONE">
        <title>Genome Sequence of Candidatus Nitrososphaera evergladensis from Group I.1b Enriched from Everglades Soil Reveals Novel Genomic Features of the Ammonia-Oxidizing Archaea.</title>
        <authorList>
            <person name="Zhalnina K.V."/>
            <person name="Dias R."/>
            <person name="Leonard M.T."/>
            <person name="Dorr de Quadros P."/>
            <person name="Camargo F.A."/>
            <person name="Drew J.C."/>
            <person name="Farmerie W.G."/>
            <person name="Daroub S.H."/>
            <person name="Triplett E.W."/>
        </authorList>
    </citation>
    <scope>NUCLEOTIDE SEQUENCE [LARGE SCALE GENOMIC DNA]</scope>
    <source>
        <strain evidence="6 7">SR1</strain>
    </source>
</reference>
<dbReference type="STRING" id="1459636.NTE_02445"/>
<dbReference type="GeneID" id="41598153"/>
<dbReference type="GO" id="GO:0097550">
    <property type="term" value="C:transcription preinitiation complex"/>
    <property type="evidence" value="ECO:0007669"/>
    <property type="project" value="TreeGrafter"/>
</dbReference>
<sequence length="300" mass="32946">MVMRVSMLCSVCNNGVPVTDPELGEVVCSSCGRVLSDKTLDSRPKWYSFDAEKNNGAGTGSPISLTQHDMGLATMISRANRDSSGRRLDASTHATMQRLRRWDFRTKTNPSRVMAFDGLSGLKAKLGLSDSIVEKTAYIYRKALEKQLMKGRSTSSVLVAAAYIACREAGVSRTLKDISEITYVKRKEISRSYRALVRELDIKVPLADPKRWIGTIANKARVSEKTKRMALTTMDSVVEKGASAGKNPTGIAATVLYMCCLRNKEGATLKSIAEVAGVTEVTIRNNLNYLRLRGVRVAEI</sequence>
<dbReference type="EMBL" id="CP007174">
    <property type="protein sequence ID" value="AIF84495.1"/>
    <property type="molecule type" value="Genomic_DNA"/>
</dbReference>
<keyword evidence="2" id="KW-0677">Repeat</keyword>
<dbReference type="PANTHER" id="PTHR11618:SF13">
    <property type="entry name" value="TRANSCRIPTION INITIATION FACTOR IIB"/>
    <property type="match status" value="1"/>
</dbReference>
<evidence type="ECO:0000313" key="6">
    <source>
        <dbReference type="EMBL" id="AIF84495.1"/>
    </source>
</evidence>